<evidence type="ECO:0000256" key="1">
    <source>
        <dbReference type="SAM" id="MobiDB-lite"/>
    </source>
</evidence>
<evidence type="ECO:0000259" key="2">
    <source>
        <dbReference type="Pfam" id="PF09414"/>
    </source>
</evidence>
<evidence type="ECO:0000313" key="3">
    <source>
        <dbReference type="EMBL" id="TVY50841.1"/>
    </source>
</evidence>
<sequence length="380" mass="42793">MGDSTRKSPMPEGKLDMEQLQIKGSTEESSIPEEPSTLFPKITGKTGDLVSDYNYYNYKMGQETGTDTPLTSVVIRLIGTVKLHGAHADIVIHADNAMQLQSRNVTGLSREKDLFNIATTMLPLKAEALGLKRRYRERFLELNPGVEINEECPTIIAGEWIGPGIQKGVAISELPRKYFVILSVSINNAWLPDEPYADIHHEAVDIYNISRGGFYHEQLVFNDIKGSREKLDAHTLAVEKECPFAKTFGISGVGEGIVWKAEHPLGRDARFWLKTKGLQHQVTTTEKLRNKPSGTELENAKNFAEAAVTVNRLEQGWAYLEEMGIKRDMKGIGAFMKWVIHDVEVEERREIEEMVISQALLKKNMTAMCKAWYVKKLDLT</sequence>
<dbReference type="Proteomes" id="UP000481288">
    <property type="component" value="Unassembled WGS sequence"/>
</dbReference>
<dbReference type="SUPFAM" id="SSF56091">
    <property type="entry name" value="DNA ligase/mRNA capping enzyme, catalytic domain"/>
    <property type="match status" value="1"/>
</dbReference>
<feature type="domain" description="RNA ligase" evidence="2">
    <location>
        <begin position="77"/>
        <end position="275"/>
    </location>
</feature>
<protein>
    <recommendedName>
        <fullName evidence="2">RNA ligase domain-containing protein</fullName>
    </recommendedName>
</protein>
<feature type="compositionally biased region" description="Low complexity" evidence="1">
    <location>
        <begin position="27"/>
        <end position="37"/>
    </location>
</feature>
<feature type="region of interest" description="Disordered" evidence="1">
    <location>
        <begin position="1"/>
        <end position="37"/>
    </location>
</feature>
<proteinExistence type="predicted"/>
<comment type="caution">
    <text evidence="3">The sequence shown here is derived from an EMBL/GenBank/DDBJ whole genome shotgun (WGS) entry which is preliminary data.</text>
</comment>
<dbReference type="Pfam" id="PF09414">
    <property type="entry name" value="RNA_ligase"/>
    <property type="match status" value="1"/>
</dbReference>
<keyword evidence="4" id="KW-1185">Reference proteome</keyword>
<dbReference type="OrthoDB" id="10005335at2759"/>
<dbReference type="InterPro" id="IPR021122">
    <property type="entry name" value="RNA_ligase_dom_REL/Rnl2"/>
</dbReference>
<gene>
    <name evidence="3" type="ORF">LCER1_G007337</name>
</gene>
<evidence type="ECO:0000313" key="4">
    <source>
        <dbReference type="Proteomes" id="UP000481288"/>
    </source>
</evidence>
<organism evidence="3 4">
    <name type="scientific">Lachnellula cervina</name>
    <dbReference type="NCBI Taxonomy" id="1316786"/>
    <lineage>
        <taxon>Eukaryota</taxon>
        <taxon>Fungi</taxon>
        <taxon>Dikarya</taxon>
        <taxon>Ascomycota</taxon>
        <taxon>Pezizomycotina</taxon>
        <taxon>Leotiomycetes</taxon>
        <taxon>Helotiales</taxon>
        <taxon>Lachnaceae</taxon>
        <taxon>Lachnellula</taxon>
    </lineage>
</organism>
<dbReference type="AlphaFoldDB" id="A0A7D8UMY8"/>
<dbReference type="EMBL" id="QGMG01000988">
    <property type="protein sequence ID" value="TVY50841.1"/>
    <property type="molecule type" value="Genomic_DNA"/>
</dbReference>
<name>A0A7D8UMY8_9HELO</name>
<accession>A0A7D8UMY8</accession>
<reference evidence="3 4" key="1">
    <citation type="submission" date="2018-05" db="EMBL/GenBank/DDBJ databases">
        <title>Whole genome sequencing for identification of molecular markers to develop diagnostic detection tools for the regulated plant pathogen Lachnellula willkommii.</title>
        <authorList>
            <person name="Giroux E."/>
            <person name="Bilodeau G."/>
        </authorList>
    </citation>
    <scope>NUCLEOTIDE SEQUENCE [LARGE SCALE GENOMIC DNA]</scope>
    <source>
        <strain evidence="3 4">CBS 625.97</strain>
    </source>
</reference>